<dbReference type="Proteomes" id="UP000255425">
    <property type="component" value="Unassembled WGS sequence"/>
</dbReference>
<dbReference type="InterPro" id="IPR005877">
    <property type="entry name" value="YSIRK_signal_dom"/>
</dbReference>
<evidence type="ECO:0000259" key="4">
    <source>
        <dbReference type="Pfam" id="PF04650"/>
    </source>
</evidence>
<dbReference type="EMBL" id="UHDZ01000001">
    <property type="protein sequence ID" value="SUM74709.1"/>
    <property type="molecule type" value="Genomic_DNA"/>
</dbReference>
<feature type="compositionally biased region" description="Polar residues" evidence="2">
    <location>
        <begin position="60"/>
        <end position="98"/>
    </location>
</feature>
<organism evidence="5 6">
    <name type="scientific">Staphylococcus saccharolyticus</name>
    <dbReference type="NCBI Taxonomy" id="33028"/>
    <lineage>
        <taxon>Bacteria</taxon>
        <taxon>Bacillati</taxon>
        <taxon>Bacillota</taxon>
        <taxon>Bacilli</taxon>
        <taxon>Bacillales</taxon>
        <taxon>Staphylococcaceae</taxon>
        <taxon>Staphylococcus</taxon>
    </lineage>
</organism>
<accession>A0A380HAE1</accession>
<sequence>MKKRRQGTTSKQVDLLSNKLNKYSIRKFTVGTASILVGATMMFGVANNNAKAAVENQAKSTTKTNENDIRNSNQSNVDDVTTTENLTRASELPQTVTN</sequence>
<feature type="domain" description="YSIRK Gram-positive signal peptide" evidence="4">
    <location>
        <begin position="18"/>
        <end position="43"/>
    </location>
</feature>
<keyword evidence="1" id="KW-0732">Signal</keyword>
<keyword evidence="3" id="KW-1133">Transmembrane helix</keyword>
<keyword evidence="3" id="KW-0472">Membrane</keyword>
<gene>
    <name evidence="5" type="primary">sdrF_4</name>
    <name evidence="5" type="ORF">NCTC11807_02720</name>
</gene>
<protein>
    <submittedName>
        <fullName evidence="5">SdrF protein, truncation</fullName>
    </submittedName>
</protein>
<feature type="region of interest" description="Disordered" evidence="2">
    <location>
        <begin position="56"/>
        <end position="98"/>
    </location>
</feature>
<proteinExistence type="predicted"/>
<evidence type="ECO:0000256" key="3">
    <source>
        <dbReference type="SAM" id="Phobius"/>
    </source>
</evidence>
<dbReference type="AlphaFoldDB" id="A0A380HAE1"/>
<dbReference type="NCBIfam" id="TIGR01168">
    <property type="entry name" value="YSIRK_signal"/>
    <property type="match status" value="1"/>
</dbReference>
<feature type="transmembrane region" description="Helical" evidence="3">
    <location>
        <begin position="28"/>
        <end position="46"/>
    </location>
</feature>
<evidence type="ECO:0000256" key="2">
    <source>
        <dbReference type="SAM" id="MobiDB-lite"/>
    </source>
</evidence>
<name>A0A380HAE1_9STAP</name>
<evidence type="ECO:0000256" key="1">
    <source>
        <dbReference type="ARBA" id="ARBA00022729"/>
    </source>
</evidence>
<keyword evidence="6" id="KW-1185">Reference proteome</keyword>
<dbReference type="Pfam" id="PF04650">
    <property type="entry name" value="YSIRK_signal"/>
    <property type="match status" value="1"/>
</dbReference>
<reference evidence="5 6" key="1">
    <citation type="submission" date="2018-06" db="EMBL/GenBank/DDBJ databases">
        <authorList>
            <consortium name="Pathogen Informatics"/>
            <person name="Doyle S."/>
        </authorList>
    </citation>
    <scope>NUCLEOTIDE SEQUENCE [LARGE SCALE GENOMIC DNA]</scope>
    <source>
        <strain evidence="5 6">NCTC11807</strain>
    </source>
</reference>
<evidence type="ECO:0000313" key="6">
    <source>
        <dbReference type="Proteomes" id="UP000255425"/>
    </source>
</evidence>
<evidence type="ECO:0000313" key="5">
    <source>
        <dbReference type="EMBL" id="SUM74709.1"/>
    </source>
</evidence>
<keyword evidence="3" id="KW-0812">Transmembrane</keyword>